<feature type="domain" description="RING-type" evidence="18">
    <location>
        <begin position="1137"/>
        <end position="1170"/>
    </location>
</feature>
<dbReference type="PROSITE" id="PS50297">
    <property type="entry name" value="ANK_REP_REGION"/>
    <property type="match status" value="6"/>
</dbReference>
<dbReference type="CDD" id="cd02339">
    <property type="entry name" value="ZZ_Mind_bomb"/>
    <property type="match status" value="1"/>
</dbReference>
<dbReference type="FunFam" id="3.30.60.90:FF:000005">
    <property type="entry name" value="Putative E3 ubiquitin-protein ligase mib1"/>
    <property type="match status" value="1"/>
</dbReference>
<evidence type="ECO:0000256" key="11">
    <source>
        <dbReference type="ARBA" id="ARBA00022833"/>
    </source>
</evidence>
<sequence length="1180" mass="126301">MACAGGATAGNSGNSGGGGGGTGANSDGVVAPTNVSVQATRRFTMEGVGSRVVRGPDWKWGKQDGGEGHVGTVRNFESQEEVVVVWDNGTAANYRCAGAFDLRILDSAPTGIKHEGTMCDTCRQTPIFGIRWKCAECNNYDLCSICYHGDKHHLRHRFHRISTPGGEKTLLEPRRKTKKIAVRGIFPGARVVRGVDWQWEDQDGGNGRRGKVNEIQDWSSASPRSAAYVVWDNGAKNLYRVGFEGMADLKVVNDSKGTNVYRDHLPLLGEFGPGRGPHSFQIGDQVTVDLDIEIVQSLQHGHGGWTDGMYECLNTTGTVVGIDEDHDIVVAYPSSHRWTFNPTVLTIVSSPASLLTESQSQQFAVGDFVKICSDLERIKILQRGHGEWAEAMVPTLGKVGRVQQVYHDNDLKVEVCNTSWTYNPLAVTKVASSSDGSTAVTTNGERLSAILKKLFEPHASGDTTEELVKAAANGDVAKVEEFLSGAAAQNVASSSSSSQDSSQVVKVDVNGVFAGHTALQAASQNGHLEVIQVLLRYKADVEIEDKDGDRAVHHAAFGDEPGVMGLLAKAGADLNARNKRRQTALHIAVNKGHFNVVKTLLELSSHPSLQDSEGDTPLHDAISKEHDNMLSLLLDYGADITRTNNNGFNALHHAALKGNPSAMKILLTKTNRLWIVEEMKDDGYTALHLAALNNHVEIAELLVTMGKANMDCQNVNKQTALHLAVERQHVQIVKLLVREGANLNIPDKDGDTPLHEALRHHTLSQLRQLQDVEGFGKILMGLRNNTDKKASASIACFLAANGADLTIKNRKLQTPLDLCPDPNLCKMLIKCYNERKTDDMDMNATDAALSAAAAAAAAAPSMMRPVGGGSGGSGPNSASSSLLGSAGAAGGIPPGVVDANLLNDLNKMSIQPAISGQSNNIAGNSGNGGGSGGGQNGPSPLDECLLCSDQKRDTVFKPCGHVVCCDNCGPRIKKCLICRESVSEREKIGECLVCSDRKASVFFKPCGHMVACDNCAQIMKKCVQCRTQIDQKVPLSVCSGGPGNVITVQHLRDEKKEPTSTQNLLQGINKSGHGVAMNNTMSPNVGGLNGTPTSLTTTNNIGPVAVAGGPAPSNLNLVDDVQKLQQQLQDIKEQTMCPVCFDRIRNMVFLCGHGTCQMCGDQIDGCPICRKTVEKRIILF</sequence>
<dbReference type="CDD" id="cd16724">
    <property type="entry name" value="RING-HC_MIB1_rpt1"/>
    <property type="match status" value="1"/>
</dbReference>
<dbReference type="UniPathway" id="UPA00143"/>
<feature type="compositionally biased region" description="Gly residues" evidence="17">
    <location>
        <begin position="925"/>
        <end position="935"/>
    </location>
</feature>
<dbReference type="InterPro" id="IPR043145">
    <property type="entry name" value="Znf_ZZ_sf"/>
</dbReference>
<accession>A0A8D8CBQ8</accession>
<feature type="region of interest" description="Disordered" evidence="17">
    <location>
        <begin position="916"/>
        <end position="935"/>
    </location>
</feature>
<dbReference type="Pfam" id="PF13606">
    <property type="entry name" value="Ank_3"/>
    <property type="match status" value="1"/>
</dbReference>
<keyword evidence="7" id="KW-0479">Metal-binding</keyword>
<evidence type="ECO:0000256" key="6">
    <source>
        <dbReference type="ARBA" id="ARBA00022679"/>
    </source>
</evidence>
<keyword evidence="6" id="KW-0808">Transferase</keyword>
<evidence type="ECO:0000256" key="3">
    <source>
        <dbReference type="ARBA" id="ARBA00004906"/>
    </source>
</evidence>
<evidence type="ECO:0000256" key="14">
    <source>
        <dbReference type="ARBA" id="ARBA00023054"/>
    </source>
</evidence>
<comment type="pathway">
    <text evidence="3">Protein modification; protein ubiquitination.</text>
</comment>
<dbReference type="GO" id="GO:0005737">
    <property type="term" value="C:cytoplasm"/>
    <property type="evidence" value="ECO:0007669"/>
    <property type="project" value="UniProtKB-SubCell"/>
</dbReference>
<dbReference type="PROSITE" id="PS01357">
    <property type="entry name" value="ZF_ZZ_1"/>
    <property type="match status" value="1"/>
</dbReference>
<dbReference type="SUPFAM" id="SSF159034">
    <property type="entry name" value="Mib/herc2 domain-like"/>
    <property type="match status" value="2"/>
</dbReference>
<evidence type="ECO:0000256" key="5">
    <source>
        <dbReference type="ARBA" id="ARBA00022490"/>
    </source>
</evidence>
<dbReference type="Gene3D" id="1.25.40.20">
    <property type="entry name" value="Ankyrin repeat-containing domain"/>
    <property type="match status" value="3"/>
</dbReference>
<evidence type="ECO:0000256" key="4">
    <source>
        <dbReference type="ARBA" id="ARBA00012483"/>
    </source>
</evidence>
<dbReference type="AlphaFoldDB" id="A0A8D8CBQ8"/>
<dbReference type="InterPro" id="IPR042056">
    <property type="entry name" value="MIB1/2_ZZ"/>
</dbReference>
<evidence type="ECO:0000256" key="13">
    <source>
        <dbReference type="ARBA" id="ARBA00023043"/>
    </source>
</evidence>
<dbReference type="PROSITE" id="PS51416">
    <property type="entry name" value="MIB_HERC2"/>
    <property type="match status" value="2"/>
</dbReference>
<reference evidence="21" key="1">
    <citation type="submission" date="2021-05" db="EMBL/GenBank/DDBJ databases">
        <authorList>
            <person name="Alioto T."/>
            <person name="Alioto T."/>
            <person name="Gomez Garrido J."/>
        </authorList>
    </citation>
    <scope>NUCLEOTIDE SEQUENCE</scope>
</reference>
<dbReference type="PANTHER" id="PTHR24202">
    <property type="entry name" value="E3 UBIQUITIN-PROTEIN LIGASE MIB2"/>
    <property type="match status" value="1"/>
</dbReference>
<feature type="repeat" description="ANK" evidence="15">
    <location>
        <begin position="613"/>
        <end position="645"/>
    </location>
</feature>
<dbReference type="InterPro" id="IPR001841">
    <property type="entry name" value="Znf_RING"/>
</dbReference>
<dbReference type="SMART" id="SM00291">
    <property type="entry name" value="ZnF_ZZ"/>
    <property type="match status" value="1"/>
</dbReference>
<evidence type="ECO:0000259" key="18">
    <source>
        <dbReference type="PROSITE" id="PS50089"/>
    </source>
</evidence>
<evidence type="ECO:0000256" key="2">
    <source>
        <dbReference type="ARBA" id="ARBA00004496"/>
    </source>
</evidence>
<dbReference type="EMBL" id="HBUE01194265">
    <property type="protein sequence ID" value="CAG6526795.1"/>
    <property type="molecule type" value="Transcribed_RNA"/>
</dbReference>
<dbReference type="Pfam" id="PF13920">
    <property type="entry name" value="zf-C3HC4_3"/>
    <property type="match status" value="3"/>
</dbReference>
<dbReference type="Pfam" id="PF06701">
    <property type="entry name" value="MIB_HERC2"/>
    <property type="match status" value="2"/>
</dbReference>
<dbReference type="GO" id="GO:0006897">
    <property type="term" value="P:endocytosis"/>
    <property type="evidence" value="ECO:0007669"/>
    <property type="project" value="TreeGrafter"/>
</dbReference>
<dbReference type="EMBL" id="HBUE01117820">
    <property type="protein sequence ID" value="CAG6491063.1"/>
    <property type="molecule type" value="Transcribed_RNA"/>
</dbReference>
<dbReference type="PANTHER" id="PTHR24202:SF53">
    <property type="entry name" value="E3 UBIQUITIN-PROTEIN LIGASE MIB1"/>
    <property type="match status" value="1"/>
</dbReference>
<dbReference type="FunFam" id="2.30.30.40:FF:000054">
    <property type="entry name" value="Putative e3 ubiquitin-protein ligase mind-bomb"/>
    <property type="match status" value="1"/>
</dbReference>
<proteinExistence type="predicted"/>
<dbReference type="SUPFAM" id="SSF48403">
    <property type="entry name" value="Ankyrin repeat"/>
    <property type="match status" value="1"/>
</dbReference>
<evidence type="ECO:0000256" key="7">
    <source>
        <dbReference type="ARBA" id="ARBA00022723"/>
    </source>
</evidence>
<feature type="compositionally biased region" description="Gly residues" evidence="17">
    <location>
        <begin position="13"/>
        <end position="23"/>
    </location>
</feature>
<comment type="catalytic activity">
    <reaction evidence="1">
        <text>S-ubiquitinyl-[E2 ubiquitin-conjugating enzyme]-L-cysteine + [acceptor protein]-L-lysine = [E2 ubiquitin-conjugating enzyme]-L-cysteine + N(6)-ubiquitinyl-[acceptor protein]-L-lysine.</text>
        <dbReference type="EC" id="2.3.2.27"/>
    </reaction>
</comment>
<evidence type="ECO:0000256" key="10">
    <source>
        <dbReference type="ARBA" id="ARBA00022786"/>
    </source>
</evidence>
<feature type="repeat" description="ANK" evidence="15">
    <location>
        <begin position="547"/>
        <end position="579"/>
    </location>
</feature>
<dbReference type="FunFam" id="2.30.30.40:FF:000090">
    <property type="entry name" value="E3 ubiquitin-protein ligase MIB1 isoform X1"/>
    <property type="match status" value="1"/>
</dbReference>
<feature type="region of interest" description="Disordered" evidence="17">
    <location>
        <begin position="1"/>
        <end position="29"/>
    </location>
</feature>
<evidence type="ECO:0000259" key="19">
    <source>
        <dbReference type="PROSITE" id="PS50135"/>
    </source>
</evidence>
<feature type="compositionally biased region" description="Low complexity" evidence="17">
    <location>
        <begin position="1"/>
        <end position="12"/>
    </location>
</feature>
<feature type="repeat" description="ANK" evidence="15">
    <location>
        <begin position="580"/>
        <end position="612"/>
    </location>
</feature>
<dbReference type="PROSITE" id="PS50089">
    <property type="entry name" value="ZF_RING_2"/>
    <property type="match status" value="3"/>
</dbReference>
<feature type="domain" description="RING-type" evidence="18">
    <location>
        <begin position="944"/>
        <end position="979"/>
    </location>
</feature>
<dbReference type="GO" id="GO:0008270">
    <property type="term" value="F:zinc ion binding"/>
    <property type="evidence" value="ECO:0007669"/>
    <property type="project" value="UniProtKB-KW"/>
</dbReference>
<feature type="domain" description="MIB/HERC2" evidence="20">
    <location>
        <begin position="177"/>
        <end position="255"/>
    </location>
</feature>
<keyword evidence="13 15" id="KW-0040">ANK repeat</keyword>
<dbReference type="InterPro" id="IPR036770">
    <property type="entry name" value="Ankyrin_rpt-contain_sf"/>
</dbReference>
<comment type="subcellular location">
    <subcellularLocation>
        <location evidence="2">Cytoplasm</location>
    </subcellularLocation>
</comment>
<dbReference type="PROSITE" id="PS50088">
    <property type="entry name" value="ANK_REPEAT"/>
    <property type="match status" value="6"/>
</dbReference>
<evidence type="ECO:0000313" key="21">
    <source>
        <dbReference type="EMBL" id="CAG6491063.1"/>
    </source>
</evidence>
<keyword evidence="8" id="KW-0677">Repeat</keyword>
<feature type="repeat" description="ANK" evidence="15">
    <location>
        <begin position="716"/>
        <end position="748"/>
    </location>
</feature>
<evidence type="ECO:0000256" key="8">
    <source>
        <dbReference type="ARBA" id="ARBA00022737"/>
    </source>
</evidence>
<evidence type="ECO:0000256" key="9">
    <source>
        <dbReference type="ARBA" id="ARBA00022771"/>
    </source>
</evidence>
<dbReference type="Gene3D" id="3.30.60.90">
    <property type="match status" value="1"/>
</dbReference>
<dbReference type="Gene3D" id="3.30.40.10">
    <property type="entry name" value="Zinc/RING finger domain, C3HC4 (zinc finger)"/>
    <property type="match status" value="3"/>
</dbReference>
<keyword evidence="5" id="KW-0963">Cytoplasm</keyword>
<dbReference type="InterPro" id="IPR002110">
    <property type="entry name" value="Ankyrin_rpt"/>
</dbReference>
<dbReference type="FunFam" id="1.25.40.20:FF:000422">
    <property type="entry name" value="E3 ubiquitin-protein ligase mind-bomb"/>
    <property type="match status" value="1"/>
</dbReference>
<dbReference type="Pfam" id="PF00023">
    <property type="entry name" value="Ank"/>
    <property type="match status" value="1"/>
</dbReference>
<evidence type="ECO:0000256" key="17">
    <source>
        <dbReference type="SAM" id="MobiDB-lite"/>
    </source>
</evidence>
<feature type="repeat" description="ANK" evidence="15">
    <location>
        <begin position="514"/>
        <end position="546"/>
    </location>
</feature>
<keyword evidence="12" id="KW-0914">Notch signaling pathway</keyword>
<dbReference type="InterPro" id="IPR040847">
    <property type="entry name" value="SH3_15"/>
</dbReference>
<dbReference type="SUPFAM" id="SSF57850">
    <property type="entry name" value="RING/U-box"/>
    <property type="match status" value="2"/>
</dbReference>
<evidence type="ECO:0000256" key="12">
    <source>
        <dbReference type="ARBA" id="ARBA00022976"/>
    </source>
</evidence>
<evidence type="ECO:0000256" key="15">
    <source>
        <dbReference type="PROSITE-ProRule" id="PRU00023"/>
    </source>
</evidence>
<dbReference type="SMART" id="SM00248">
    <property type="entry name" value="ANK"/>
    <property type="match status" value="8"/>
</dbReference>
<dbReference type="FunFam" id="1.25.40.20:FF:000247">
    <property type="entry name" value="E3 ubiquitin-protein ligase mind-bomb"/>
    <property type="match status" value="1"/>
</dbReference>
<evidence type="ECO:0000256" key="16">
    <source>
        <dbReference type="PROSITE-ProRule" id="PRU00228"/>
    </source>
</evidence>
<feature type="repeat" description="ANK" evidence="15">
    <location>
        <begin position="682"/>
        <end position="706"/>
    </location>
</feature>
<keyword evidence="10" id="KW-0833">Ubl conjugation pathway</keyword>
<dbReference type="Pfam" id="PF18346">
    <property type="entry name" value="SH3_15"/>
    <property type="match status" value="2"/>
</dbReference>
<dbReference type="InterPro" id="IPR037252">
    <property type="entry name" value="Mib_Herc2_sf"/>
</dbReference>
<organism evidence="21">
    <name type="scientific">Culex pipiens</name>
    <name type="common">House mosquito</name>
    <dbReference type="NCBI Taxonomy" id="7175"/>
    <lineage>
        <taxon>Eukaryota</taxon>
        <taxon>Metazoa</taxon>
        <taxon>Ecdysozoa</taxon>
        <taxon>Arthropoda</taxon>
        <taxon>Hexapoda</taxon>
        <taxon>Insecta</taxon>
        <taxon>Pterygota</taxon>
        <taxon>Neoptera</taxon>
        <taxon>Endopterygota</taxon>
        <taxon>Diptera</taxon>
        <taxon>Nematocera</taxon>
        <taxon>Culicoidea</taxon>
        <taxon>Culicidae</taxon>
        <taxon>Culicinae</taxon>
        <taxon>Culicini</taxon>
        <taxon>Culex</taxon>
        <taxon>Culex</taxon>
    </lineage>
</organism>
<dbReference type="Pfam" id="PF00569">
    <property type="entry name" value="ZZ"/>
    <property type="match status" value="1"/>
</dbReference>
<evidence type="ECO:0000259" key="20">
    <source>
        <dbReference type="PROSITE" id="PS51416"/>
    </source>
</evidence>
<dbReference type="InterPro" id="IPR000433">
    <property type="entry name" value="Znf_ZZ"/>
</dbReference>
<dbReference type="PRINTS" id="PR01415">
    <property type="entry name" value="ANKYRIN"/>
</dbReference>
<feature type="domain" description="MIB/HERC2" evidence="20">
    <location>
        <begin position="40"/>
        <end position="108"/>
    </location>
</feature>
<evidence type="ECO:0000256" key="1">
    <source>
        <dbReference type="ARBA" id="ARBA00000900"/>
    </source>
</evidence>
<name>A0A8D8CBQ8_CULPI</name>
<dbReference type="CDD" id="cd16727">
    <property type="entry name" value="RING-HC_MIB1_rpt3"/>
    <property type="match status" value="1"/>
</dbReference>
<dbReference type="FunFam" id="1.25.40.20:FF:000259">
    <property type="entry name" value="E3 ubiquitin-protein ligase mind-bomb"/>
    <property type="match status" value="1"/>
</dbReference>
<dbReference type="Pfam" id="PF12796">
    <property type="entry name" value="Ank_2"/>
    <property type="match status" value="2"/>
</dbReference>
<dbReference type="GO" id="GO:0016567">
    <property type="term" value="P:protein ubiquitination"/>
    <property type="evidence" value="ECO:0007669"/>
    <property type="project" value="UniProtKB-UniPathway"/>
</dbReference>
<dbReference type="Gene3D" id="2.30.30.40">
    <property type="entry name" value="SH3 Domains"/>
    <property type="match status" value="2"/>
</dbReference>
<dbReference type="CDD" id="cd16725">
    <property type="entry name" value="RING-HC_MIB1_rpt2"/>
    <property type="match status" value="1"/>
</dbReference>
<keyword evidence="11" id="KW-0862">Zinc</keyword>
<dbReference type="FunFam" id="3.30.40.10:FF:000083">
    <property type="entry name" value="E3 ubiquitin-protein ligase MIB1 isoform X1"/>
    <property type="match status" value="1"/>
</dbReference>
<keyword evidence="9 16" id="KW-0863">Zinc-finger</keyword>
<feature type="domain" description="ZZ-type" evidence="19">
    <location>
        <begin position="114"/>
        <end position="166"/>
    </location>
</feature>
<dbReference type="GO" id="GO:0061630">
    <property type="term" value="F:ubiquitin protein ligase activity"/>
    <property type="evidence" value="ECO:0007669"/>
    <property type="project" value="UniProtKB-EC"/>
</dbReference>
<dbReference type="EMBL" id="HBUE01300247">
    <property type="protein sequence ID" value="CAG6578517.1"/>
    <property type="molecule type" value="Transcribed_RNA"/>
</dbReference>
<dbReference type="PROSITE" id="PS50135">
    <property type="entry name" value="ZF_ZZ_2"/>
    <property type="match status" value="1"/>
</dbReference>
<dbReference type="InterPro" id="IPR013083">
    <property type="entry name" value="Znf_RING/FYVE/PHD"/>
</dbReference>
<dbReference type="EC" id="2.3.2.27" evidence="4"/>
<protein>
    <recommendedName>
        <fullName evidence="4">RING-type E3 ubiquitin transferase</fullName>
        <ecNumber evidence="4">2.3.2.27</ecNumber>
    </recommendedName>
</protein>
<keyword evidence="14" id="KW-0175">Coiled coil</keyword>
<dbReference type="InterPro" id="IPR010606">
    <property type="entry name" value="Mib_Herc2"/>
</dbReference>
<feature type="domain" description="RING-type" evidence="18">
    <location>
        <begin position="991"/>
        <end position="1026"/>
    </location>
</feature>
<dbReference type="SMART" id="SM00184">
    <property type="entry name" value="RING"/>
    <property type="match status" value="3"/>
</dbReference>
<dbReference type="GO" id="GO:0007219">
    <property type="term" value="P:Notch signaling pathway"/>
    <property type="evidence" value="ECO:0007669"/>
    <property type="project" value="UniProtKB-KW"/>
</dbReference>